<dbReference type="RefSeq" id="WP_286658202.1">
    <property type="nucleotide sequence ID" value="NZ_JASZYV010000001.1"/>
</dbReference>
<dbReference type="PRINTS" id="PR00344">
    <property type="entry name" value="BCTRLSENSOR"/>
</dbReference>
<evidence type="ECO:0000259" key="5">
    <source>
        <dbReference type="PROSITE" id="PS50109"/>
    </source>
</evidence>
<dbReference type="InterPro" id="IPR004358">
    <property type="entry name" value="Sig_transdc_His_kin-like_C"/>
</dbReference>
<dbReference type="PANTHER" id="PTHR43065:SF42">
    <property type="entry name" value="TWO-COMPONENT SENSOR PPRA"/>
    <property type="match status" value="1"/>
</dbReference>
<evidence type="ECO:0000313" key="8">
    <source>
        <dbReference type="EMBL" id="MDM0043078.1"/>
    </source>
</evidence>
<feature type="domain" description="Response regulatory" evidence="6">
    <location>
        <begin position="540"/>
        <end position="651"/>
    </location>
</feature>
<feature type="domain" description="PAC" evidence="7">
    <location>
        <begin position="232"/>
        <end position="284"/>
    </location>
</feature>
<evidence type="ECO:0000259" key="6">
    <source>
        <dbReference type="PROSITE" id="PS50110"/>
    </source>
</evidence>
<dbReference type="CDD" id="cd00130">
    <property type="entry name" value="PAS"/>
    <property type="match status" value="1"/>
</dbReference>
<dbReference type="SUPFAM" id="SSF55874">
    <property type="entry name" value="ATPase domain of HSP90 chaperone/DNA topoisomerase II/histidine kinase"/>
    <property type="match status" value="1"/>
</dbReference>
<dbReference type="SUPFAM" id="SSF52172">
    <property type="entry name" value="CheY-like"/>
    <property type="match status" value="1"/>
</dbReference>
<evidence type="ECO:0000256" key="1">
    <source>
        <dbReference type="ARBA" id="ARBA00000085"/>
    </source>
</evidence>
<feature type="modified residue" description="4-aspartylphosphate" evidence="4">
    <location>
        <position position="590"/>
    </location>
</feature>
<name>A0ABT7N564_9BURK</name>
<dbReference type="InterPro" id="IPR011006">
    <property type="entry name" value="CheY-like_superfamily"/>
</dbReference>
<feature type="domain" description="Histidine kinase" evidence="5">
    <location>
        <begin position="297"/>
        <end position="519"/>
    </location>
</feature>
<proteinExistence type="predicted"/>
<dbReference type="InterPro" id="IPR013656">
    <property type="entry name" value="PAS_4"/>
</dbReference>
<dbReference type="InterPro" id="IPR003594">
    <property type="entry name" value="HATPase_dom"/>
</dbReference>
<dbReference type="Gene3D" id="3.40.50.2300">
    <property type="match status" value="1"/>
</dbReference>
<sequence length="652" mass="70431">MSHHLSPPAEAPLARYQTLQAGLDLLDQGLSIFDGALRLVAWNAAYCRLLEFPQDMAYLGAPFESFIRYNANRGEYGPGDPDDLVARRLQAARAFEPHEIERTRPDGRVLHIRGVPVPGHGFVTLYSDVTAQQAAEGIIRRQNAELESRVAARTQDLQRSEQRVRLIMDSIPALVAYSDRERGYQYLNRGYADWFGVDTSRPDQVSARAFLGEAVYAIVRPYVLRARAGEAVSFEYELSTRAGQTLAVRTSIIPELAADGSVAGFFELTFDITEQKRSQELIARAQKLEALGQLTGGLAHDFNNILTVVIGNLAALAQARPDDPAVPEYVQPALDASRRGAELVKGLLSFARRQPLKAASVEVSALIDSVARLVRRSLPENLRLAIVGARAPAHAWIDAGLLEQAVLNLVLNARDAVRPGGRIEISATQQVLEEPAAQALQMAPGPCVRIEVQDDGIGMDAQTLAHIYEPFFTTKQPGSGTGLGMAMVYGFIKQSGGAIDVRSRPGQGTTVSLWLPAGMADEAEAALAGPDAGAPGERGLALLVDDDTQVRRVVRRDLLTLGYSVLEADNGAEALRLLERTDGIALLLSDIMMPGGVDGREVARAAREAGRARAVVLMSGFAPGELRVPGVPVLVKPFTPTQLLQAIEATQR</sequence>
<dbReference type="Pfam" id="PF08448">
    <property type="entry name" value="PAS_4"/>
    <property type="match status" value="1"/>
</dbReference>
<reference evidence="8" key="1">
    <citation type="submission" date="2023-06" db="EMBL/GenBank/DDBJ databases">
        <authorList>
            <person name="Jiang Y."/>
            <person name="Liu Q."/>
        </authorList>
    </citation>
    <scope>NUCLEOTIDE SEQUENCE</scope>
    <source>
        <strain evidence="8">CGMCC 1.12089</strain>
    </source>
</reference>
<keyword evidence="3 4" id="KW-0597">Phosphoprotein</keyword>
<accession>A0ABT7N564</accession>
<dbReference type="EMBL" id="JASZYV010000001">
    <property type="protein sequence ID" value="MDM0043078.1"/>
    <property type="molecule type" value="Genomic_DNA"/>
</dbReference>
<dbReference type="InterPro" id="IPR036097">
    <property type="entry name" value="HisK_dim/P_sf"/>
</dbReference>
<dbReference type="SUPFAM" id="SSF47384">
    <property type="entry name" value="Homodimeric domain of signal transducing histidine kinase"/>
    <property type="match status" value="1"/>
</dbReference>
<dbReference type="EC" id="2.7.13.3" evidence="2"/>
<dbReference type="PROSITE" id="PS50113">
    <property type="entry name" value="PAC"/>
    <property type="match status" value="1"/>
</dbReference>
<comment type="caution">
    <text evidence="8">The sequence shown here is derived from an EMBL/GenBank/DDBJ whole genome shotgun (WGS) entry which is preliminary data.</text>
</comment>
<comment type="catalytic activity">
    <reaction evidence="1">
        <text>ATP + protein L-histidine = ADP + protein N-phospho-L-histidine.</text>
        <dbReference type="EC" id="2.7.13.3"/>
    </reaction>
</comment>
<organism evidence="8 9">
    <name type="scientific">Variovorax dokdonensis</name>
    <dbReference type="NCBI Taxonomy" id="344883"/>
    <lineage>
        <taxon>Bacteria</taxon>
        <taxon>Pseudomonadati</taxon>
        <taxon>Pseudomonadota</taxon>
        <taxon>Betaproteobacteria</taxon>
        <taxon>Burkholderiales</taxon>
        <taxon>Comamonadaceae</taxon>
        <taxon>Variovorax</taxon>
    </lineage>
</organism>
<dbReference type="InterPro" id="IPR035965">
    <property type="entry name" value="PAS-like_dom_sf"/>
</dbReference>
<dbReference type="InterPro" id="IPR000700">
    <property type="entry name" value="PAS-assoc_C"/>
</dbReference>
<dbReference type="CDD" id="cd00082">
    <property type="entry name" value="HisKA"/>
    <property type="match status" value="1"/>
</dbReference>
<dbReference type="PANTHER" id="PTHR43065">
    <property type="entry name" value="SENSOR HISTIDINE KINASE"/>
    <property type="match status" value="1"/>
</dbReference>
<keyword evidence="9" id="KW-1185">Reference proteome</keyword>
<dbReference type="Pfam" id="PF12860">
    <property type="entry name" value="PAS_7"/>
    <property type="match status" value="1"/>
</dbReference>
<dbReference type="Gene3D" id="3.30.450.20">
    <property type="entry name" value="PAS domain"/>
    <property type="match status" value="2"/>
</dbReference>
<dbReference type="Gene3D" id="3.30.565.10">
    <property type="entry name" value="Histidine kinase-like ATPase, C-terminal domain"/>
    <property type="match status" value="1"/>
</dbReference>
<dbReference type="SMART" id="SM00448">
    <property type="entry name" value="REC"/>
    <property type="match status" value="1"/>
</dbReference>
<dbReference type="Pfam" id="PF00072">
    <property type="entry name" value="Response_reg"/>
    <property type="match status" value="1"/>
</dbReference>
<dbReference type="InterPro" id="IPR005467">
    <property type="entry name" value="His_kinase_dom"/>
</dbReference>
<dbReference type="Pfam" id="PF00512">
    <property type="entry name" value="HisKA"/>
    <property type="match status" value="1"/>
</dbReference>
<dbReference type="PROSITE" id="PS50109">
    <property type="entry name" value="HIS_KIN"/>
    <property type="match status" value="1"/>
</dbReference>
<dbReference type="Pfam" id="PF02518">
    <property type="entry name" value="HATPase_c"/>
    <property type="match status" value="1"/>
</dbReference>
<dbReference type="InterPro" id="IPR003661">
    <property type="entry name" value="HisK_dim/P_dom"/>
</dbReference>
<evidence type="ECO:0000256" key="2">
    <source>
        <dbReference type="ARBA" id="ARBA00012438"/>
    </source>
</evidence>
<dbReference type="InterPro" id="IPR036890">
    <property type="entry name" value="HATPase_C_sf"/>
</dbReference>
<evidence type="ECO:0000259" key="7">
    <source>
        <dbReference type="PROSITE" id="PS50113"/>
    </source>
</evidence>
<dbReference type="SMART" id="SM00387">
    <property type="entry name" value="HATPase_c"/>
    <property type="match status" value="1"/>
</dbReference>
<dbReference type="Gene3D" id="1.10.287.130">
    <property type="match status" value="1"/>
</dbReference>
<evidence type="ECO:0000313" key="9">
    <source>
        <dbReference type="Proteomes" id="UP001174908"/>
    </source>
</evidence>
<gene>
    <name evidence="8" type="ORF">QTH91_01155</name>
</gene>
<dbReference type="PROSITE" id="PS50110">
    <property type="entry name" value="RESPONSE_REGULATORY"/>
    <property type="match status" value="1"/>
</dbReference>
<dbReference type="SUPFAM" id="SSF55785">
    <property type="entry name" value="PYP-like sensor domain (PAS domain)"/>
    <property type="match status" value="2"/>
</dbReference>
<dbReference type="SMART" id="SM00388">
    <property type="entry name" value="HisKA"/>
    <property type="match status" value="1"/>
</dbReference>
<evidence type="ECO:0000256" key="3">
    <source>
        <dbReference type="ARBA" id="ARBA00022553"/>
    </source>
</evidence>
<protein>
    <recommendedName>
        <fullName evidence="2">histidine kinase</fullName>
        <ecNumber evidence="2">2.7.13.3</ecNumber>
    </recommendedName>
</protein>
<dbReference type="InterPro" id="IPR000014">
    <property type="entry name" value="PAS"/>
</dbReference>
<evidence type="ECO:0000256" key="4">
    <source>
        <dbReference type="PROSITE-ProRule" id="PRU00169"/>
    </source>
</evidence>
<dbReference type="Proteomes" id="UP001174908">
    <property type="component" value="Unassembled WGS sequence"/>
</dbReference>
<dbReference type="InterPro" id="IPR001789">
    <property type="entry name" value="Sig_transdc_resp-reg_receiver"/>
</dbReference>